<dbReference type="OrthoDB" id="2399206at2759"/>
<protein>
    <submittedName>
        <fullName evidence="2">Uncharacterized protein</fullName>
    </submittedName>
</protein>
<evidence type="ECO:0000313" key="3">
    <source>
        <dbReference type="Proteomes" id="UP000439903"/>
    </source>
</evidence>
<accession>A0A8H4ARW6</accession>
<sequence>MWVDILGLKNLSFHDDVDSVEDIYKLSSDSSDSENDTISSENELETNTLACSQSELEFSELSKSESSNSKSNLEEYKVNANKKKISFSDTKSSKKHKSAQKNLVTPLLLKKSSKDTRSLEINNHNMINAEFIALKDPILNYFTSNFLDKEYEKFWHEITKANILLQNIQKEQQLEPEISWSNSIEINFIHKIIPNDVVTICCKISSPLEKIIQVPSAMINSGANCLVISKGIIKLL</sequence>
<keyword evidence="3" id="KW-1185">Reference proteome</keyword>
<dbReference type="AlphaFoldDB" id="A0A8H4ARW6"/>
<gene>
    <name evidence="2" type="ORF">F8M41_014019</name>
</gene>
<dbReference type="EMBL" id="WTPW01000286">
    <property type="protein sequence ID" value="KAF0526608.1"/>
    <property type="molecule type" value="Genomic_DNA"/>
</dbReference>
<organism evidence="2 3">
    <name type="scientific">Gigaspora margarita</name>
    <dbReference type="NCBI Taxonomy" id="4874"/>
    <lineage>
        <taxon>Eukaryota</taxon>
        <taxon>Fungi</taxon>
        <taxon>Fungi incertae sedis</taxon>
        <taxon>Mucoromycota</taxon>
        <taxon>Glomeromycotina</taxon>
        <taxon>Glomeromycetes</taxon>
        <taxon>Diversisporales</taxon>
        <taxon>Gigasporaceae</taxon>
        <taxon>Gigaspora</taxon>
    </lineage>
</organism>
<dbReference type="Proteomes" id="UP000439903">
    <property type="component" value="Unassembled WGS sequence"/>
</dbReference>
<reference evidence="2 3" key="1">
    <citation type="journal article" date="2019" name="Environ. Microbiol.">
        <title>At the nexus of three kingdoms: the genome of the mycorrhizal fungus Gigaspora margarita provides insights into plant, endobacterial and fungal interactions.</title>
        <authorList>
            <person name="Venice F."/>
            <person name="Ghignone S."/>
            <person name="Salvioli di Fossalunga A."/>
            <person name="Amselem J."/>
            <person name="Novero M."/>
            <person name="Xianan X."/>
            <person name="Sedzielewska Toro K."/>
            <person name="Morin E."/>
            <person name="Lipzen A."/>
            <person name="Grigoriev I.V."/>
            <person name="Henrissat B."/>
            <person name="Martin F.M."/>
            <person name="Bonfante P."/>
        </authorList>
    </citation>
    <scope>NUCLEOTIDE SEQUENCE [LARGE SCALE GENOMIC DNA]</scope>
    <source>
        <strain evidence="2 3">BEG34</strain>
    </source>
</reference>
<feature type="compositionally biased region" description="Polar residues" evidence="1">
    <location>
        <begin position="36"/>
        <end position="46"/>
    </location>
</feature>
<evidence type="ECO:0000313" key="2">
    <source>
        <dbReference type="EMBL" id="KAF0526608.1"/>
    </source>
</evidence>
<name>A0A8H4ARW6_GIGMA</name>
<comment type="caution">
    <text evidence="2">The sequence shown here is derived from an EMBL/GenBank/DDBJ whole genome shotgun (WGS) entry which is preliminary data.</text>
</comment>
<feature type="region of interest" description="Disordered" evidence="1">
    <location>
        <begin position="26"/>
        <end position="46"/>
    </location>
</feature>
<evidence type="ECO:0000256" key="1">
    <source>
        <dbReference type="SAM" id="MobiDB-lite"/>
    </source>
</evidence>
<proteinExistence type="predicted"/>